<sequence>MPTIVPKRKEEDGILANKIKDPVTSVGLGPKVSPTLSCHQKNLVDEIINLYLEVEDPGRHYENGIE</sequence>
<protein>
    <submittedName>
        <fullName evidence="1">21170_t:CDS:1</fullName>
    </submittedName>
</protein>
<feature type="non-terminal residue" evidence="1">
    <location>
        <position position="66"/>
    </location>
</feature>
<organism evidence="1 2">
    <name type="scientific">Cetraspora pellucida</name>
    <dbReference type="NCBI Taxonomy" id="1433469"/>
    <lineage>
        <taxon>Eukaryota</taxon>
        <taxon>Fungi</taxon>
        <taxon>Fungi incertae sedis</taxon>
        <taxon>Mucoromycota</taxon>
        <taxon>Glomeromycotina</taxon>
        <taxon>Glomeromycetes</taxon>
        <taxon>Diversisporales</taxon>
        <taxon>Gigasporaceae</taxon>
        <taxon>Cetraspora</taxon>
    </lineage>
</organism>
<reference evidence="1" key="1">
    <citation type="submission" date="2021-06" db="EMBL/GenBank/DDBJ databases">
        <authorList>
            <person name="Kallberg Y."/>
            <person name="Tangrot J."/>
            <person name="Rosling A."/>
        </authorList>
    </citation>
    <scope>NUCLEOTIDE SEQUENCE</scope>
    <source>
        <strain evidence="1">FL966</strain>
    </source>
</reference>
<accession>A0A9N9NY37</accession>
<proteinExistence type="predicted"/>
<dbReference type="Proteomes" id="UP000789759">
    <property type="component" value="Unassembled WGS sequence"/>
</dbReference>
<keyword evidence="2" id="KW-1185">Reference proteome</keyword>
<evidence type="ECO:0000313" key="1">
    <source>
        <dbReference type="EMBL" id="CAG8771030.1"/>
    </source>
</evidence>
<name>A0A9N9NY37_9GLOM</name>
<evidence type="ECO:0000313" key="2">
    <source>
        <dbReference type="Proteomes" id="UP000789759"/>
    </source>
</evidence>
<dbReference type="AlphaFoldDB" id="A0A9N9NY37"/>
<comment type="caution">
    <text evidence="1">The sequence shown here is derived from an EMBL/GenBank/DDBJ whole genome shotgun (WGS) entry which is preliminary data.</text>
</comment>
<dbReference type="EMBL" id="CAJVQA010021878">
    <property type="protein sequence ID" value="CAG8771030.1"/>
    <property type="molecule type" value="Genomic_DNA"/>
</dbReference>
<gene>
    <name evidence="1" type="ORF">CPELLU_LOCUS15879</name>
</gene>